<gene>
    <name evidence="2" type="ORF">TGPRC2_262825A</name>
</gene>
<feature type="compositionally biased region" description="Basic and acidic residues" evidence="1">
    <location>
        <begin position="460"/>
        <end position="473"/>
    </location>
</feature>
<dbReference type="Proteomes" id="UP000075225">
    <property type="component" value="Unassembled WGS sequence"/>
</dbReference>
<feature type="compositionally biased region" description="Basic and acidic residues" evidence="1">
    <location>
        <begin position="1113"/>
        <end position="1127"/>
    </location>
</feature>
<feature type="region of interest" description="Disordered" evidence="1">
    <location>
        <begin position="511"/>
        <end position="550"/>
    </location>
</feature>
<feature type="compositionally biased region" description="Basic and acidic residues" evidence="1">
    <location>
        <begin position="227"/>
        <end position="246"/>
    </location>
</feature>
<feature type="region of interest" description="Disordered" evidence="1">
    <location>
        <begin position="104"/>
        <end position="133"/>
    </location>
</feature>
<feature type="region of interest" description="Disordered" evidence="1">
    <location>
        <begin position="1326"/>
        <end position="1374"/>
    </location>
</feature>
<sequence>MDENHDPPSAERPREAEEVSPSPVESPKPAHGMRRQKRARGEEVETDREDKTLRKKCRPSSTSSASLLHTEAAFREPETTSSAAQILCLVLRVSLAYLENELPSSANARSPLSSSSPLSLSSSSSSSLSSSSSSSSEIRLQACLSVLLLALSGLNLLLHLPRPRPRLSPEASSSSAFSSVSSLLSPSSLSPLELPRLSAFSLQSSRPAGVLPGEAQPARVVPSSLRRPRETPRGEQREESKAEANRNETTIWTSSYRASLRILQFASRVLSSSRSGGVTGRWIAGARQGELVGVSLVLSRRLLDRLLSHLVCRISAACATNAQTVKHPSHSLPREHAAGVAHLASVSASSSSSCSPPSPSSWESSLLSVAALLRGETGFCGSLADSLGLSVRFHLAIVALSLDSEAADGGRPVDGDENGDKPGKPESVERSNSRVVGRPEATDFARCHARGGASSAVEARSTESEDTKKRREGNAEIGALSLACQGLLDMPWEALTGALLLGRLFQKRTLKEHGEETSREHTANRPLDARVENANDPEKPDTEPPGAASLPVLSSTSAPLACLSFSLIAPLSSHFLLVFRPGEDPHLLARIGLQGMRRTLLAWLRSGVWTAAFAEEAVQRGPKEVEALLHHCKQFAKLAVSLERPRTDKSEDERRGARREATRDLSSAAFDSVDDLLLVCSELTSVFASSSSMASPSADCDRSSPSVSSPCLPPSQFLVAVAPFDACAGLILADGHPSFSSSFSSRSSSSFSSLSSTRTRCLHSAEGEGACVRKRCDSNGEEPGEKAESENAGDARGEKSKDAKRVRQAAELVCLAFRLRHQVARSLALCLERTTKGKELEHRGNDRADEMSSDKQGDKRAEKRAEKGERRTEPSRARGVQEELQSRREASIVLREESPRHTEESIREILAMCRLDAFLCTLTWRLAPFLIHIPSLSSSLSSSSGAFVSFPSFASAASRSSSSSSYPSSFSISASASLSPFESWIASAEFNANSLGRHLELLLSCIRPSSPHSRLPSSLPSSVSSCAPAPLASSSRSSSVASWIGQEAANFGEEIEDLCEAVAQASSGWCQVFLPSLLSASDGPPREVGNRVETLRERGGAKPRLPGDDAEADGDRRREGKDELTDNRRLLSSTERLVASTFRVLLRSAQTVFLFSEWIRTASATMDSSSPSFASSACCLGPSRSGGASPFSVSASSLSSSSAAASPSLPPFGFSFSTPRPCTGRGCFPQLGRARMRLERLVASLVRGRRKGNEEAEAEAKDAAWGKREASPFCFEGGSALRASFALLRLFTRLAIDSNLQRLQSKTTKSPLNRRCRSALAADADAVKPADAQKVAKPVVATDAPRSREGGGLKSDEENEDASPVATEDESEKT</sequence>
<feature type="region of interest" description="Disordered" evidence="1">
    <location>
        <begin position="208"/>
        <end position="246"/>
    </location>
</feature>
<feature type="region of interest" description="Disordered" evidence="1">
    <location>
        <begin position="406"/>
        <end position="473"/>
    </location>
</feature>
<feature type="compositionally biased region" description="Basic and acidic residues" evidence="1">
    <location>
        <begin position="1"/>
        <end position="17"/>
    </location>
</feature>
<reference evidence="3" key="1">
    <citation type="submission" date="2016-03" db="EMBL/GenBank/DDBJ databases">
        <authorList>
            <person name="Sibley D."/>
            <person name="Venepally P."/>
            <person name="Karamycheva S."/>
            <person name="Hadjithomas M."/>
            <person name="Khan A."/>
            <person name="Brunk B."/>
            <person name="Roos D."/>
            <person name="Caler E."/>
            <person name="Lorenzi H."/>
        </authorList>
    </citation>
    <scope>NUCLEOTIDE SEQUENCE [LARGE SCALE GENOMIC DNA]</scope>
    <source>
        <strain evidence="3">TgCatPRC2</strain>
    </source>
</reference>
<name>A0A151HMU5_TOXGO</name>
<feature type="region of interest" description="Disordered" evidence="1">
    <location>
        <begin position="1094"/>
        <end position="1127"/>
    </location>
</feature>
<accession>A0A151HMU5</accession>
<feature type="region of interest" description="Disordered" evidence="1">
    <location>
        <begin position="841"/>
        <end position="884"/>
    </location>
</feature>
<proteinExistence type="predicted"/>
<feature type="non-terminal residue" evidence="2">
    <location>
        <position position="1374"/>
    </location>
</feature>
<organism evidence="2 3">
    <name type="scientific">Toxoplasma gondii TgCatPRC2</name>
    <dbReference type="NCBI Taxonomy" id="1130821"/>
    <lineage>
        <taxon>Eukaryota</taxon>
        <taxon>Sar</taxon>
        <taxon>Alveolata</taxon>
        <taxon>Apicomplexa</taxon>
        <taxon>Conoidasida</taxon>
        <taxon>Coccidia</taxon>
        <taxon>Eucoccidiorida</taxon>
        <taxon>Eimeriorina</taxon>
        <taxon>Sarcocystidae</taxon>
        <taxon>Toxoplasma</taxon>
    </lineage>
</organism>
<evidence type="ECO:0000313" key="3">
    <source>
        <dbReference type="Proteomes" id="UP000075225"/>
    </source>
</evidence>
<evidence type="ECO:0000256" key="1">
    <source>
        <dbReference type="SAM" id="MobiDB-lite"/>
    </source>
</evidence>
<feature type="compositionally biased region" description="Basic and acidic residues" evidence="1">
    <location>
        <begin position="39"/>
        <end position="52"/>
    </location>
</feature>
<comment type="caution">
    <text evidence="2">The sequence shown here is derived from an EMBL/GenBank/DDBJ whole genome shotgun (WGS) entry which is preliminary data.</text>
</comment>
<dbReference type="VEuPathDB" id="ToxoDB:TGPRC2_262825A"/>
<feature type="compositionally biased region" description="Basic and acidic residues" evidence="1">
    <location>
        <begin position="1345"/>
        <end position="1356"/>
    </location>
</feature>
<feature type="compositionally biased region" description="Low complexity" evidence="1">
    <location>
        <begin position="110"/>
        <end position="133"/>
    </location>
</feature>
<feature type="compositionally biased region" description="Acidic residues" evidence="1">
    <location>
        <begin position="1357"/>
        <end position="1374"/>
    </location>
</feature>
<feature type="compositionally biased region" description="Basic and acidic residues" evidence="1">
    <location>
        <begin position="511"/>
        <end position="542"/>
    </location>
</feature>
<feature type="compositionally biased region" description="Low complexity" evidence="1">
    <location>
        <begin position="1326"/>
        <end position="1341"/>
    </location>
</feature>
<evidence type="ECO:0000313" key="2">
    <source>
        <dbReference type="EMBL" id="KYK70632.1"/>
    </source>
</evidence>
<dbReference type="EMBL" id="AHZP02000484">
    <property type="protein sequence ID" value="KYK70632.1"/>
    <property type="molecule type" value="Genomic_DNA"/>
</dbReference>
<feature type="region of interest" description="Disordered" evidence="1">
    <location>
        <begin position="1"/>
        <end position="69"/>
    </location>
</feature>
<feature type="compositionally biased region" description="Basic and acidic residues" evidence="1">
    <location>
        <begin position="411"/>
        <end position="432"/>
    </location>
</feature>
<feature type="region of interest" description="Disordered" evidence="1">
    <location>
        <begin position="774"/>
        <end position="803"/>
    </location>
</feature>
<protein>
    <submittedName>
        <fullName evidence="2">Peptidase family c50 protein</fullName>
    </submittedName>
</protein>